<feature type="domain" description="NAD(P)-binding" evidence="1">
    <location>
        <begin position="18"/>
        <end position="171"/>
    </location>
</feature>
<dbReference type="SUPFAM" id="SSF51735">
    <property type="entry name" value="NAD(P)-binding Rossmann-fold domains"/>
    <property type="match status" value="1"/>
</dbReference>
<dbReference type="InterPro" id="IPR036291">
    <property type="entry name" value="NAD(P)-bd_dom_sf"/>
</dbReference>
<dbReference type="InterPro" id="IPR016040">
    <property type="entry name" value="NAD(P)-bd_dom"/>
</dbReference>
<comment type="caution">
    <text evidence="2">The sequence shown here is derived from an EMBL/GenBank/DDBJ whole genome shotgun (WGS) entry which is preliminary data.</text>
</comment>
<dbReference type="Gene3D" id="3.40.50.720">
    <property type="entry name" value="NAD(P)-binding Rossmann-like Domain"/>
    <property type="match status" value="1"/>
</dbReference>
<keyword evidence="3" id="KW-1185">Reference proteome</keyword>
<organism evidence="2 3">
    <name type="scientific">Pedobacter boryungensis</name>
    <dbReference type="NCBI Taxonomy" id="869962"/>
    <lineage>
        <taxon>Bacteria</taxon>
        <taxon>Pseudomonadati</taxon>
        <taxon>Bacteroidota</taxon>
        <taxon>Sphingobacteriia</taxon>
        <taxon>Sphingobacteriales</taxon>
        <taxon>Sphingobacteriaceae</taxon>
        <taxon>Pedobacter</taxon>
    </lineage>
</organism>
<dbReference type="InterPro" id="IPR051783">
    <property type="entry name" value="NAD(P)-dependent_oxidoreduct"/>
</dbReference>
<evidence type="ECO:0000313" key="2">
    <source>
        <dbReference type="EMBL" id="NQX31773.1"/>
    </source>
</evidence>
<protein>
    <submittedName>
        <fullName evidence="2">NAD(P)H-binding protein</fullName>
    </submittedName>
</protein>
<dbReference type="PANTHER" id="PTHR48079">
    <property type="entry name" value="PROTEIN YEEZ"/>
    <property type="match status" value="1"/>
</dbReference>
<accession>A0ABX2DCF7</accession>
<sequence>MTTNHSEQKKKISILGCGWYGLALAKKLIENGFTVNGSTTSSNKLTLLNEVGIKPFLINLSEKEIAYDADFFNCAILCIAIPPKSNSPELDSFITKIDAIALAAEKARVEQIIFISSTGVYQDGNFIVDETIIPEPQTASGKTLLQAENILKSNPSFTTTIIRFGGLIGPNRNLAKHFAGKKDISNGLAPINLIHLSDCIGLTEAIINQEAFGKTYHGVTPHHPSRKEFYTQACIASGFEEPYFIDELLDWKQIDSINVPTILAYNYEVKNWLEYGKVKH</sequence>
<dbReference type="PANTHER" id="PTHR48079:SF6">
    <property type="entry name" value="NAD(P)-BINDING DOMAIN-CONTAINING PROTEIN-RELATED"/>
    <property type="match status" value="1"/>
</dbReference>
<proteinExistence type="predicted"/>
<name>A0ABX2DCF7_9SPHI</name>
<evidence type="ECO:0000259" key="1">
    <source>
        <dbReference type="Pfam" id="PF13460"/>
    </source>
</evidence>
<dbReference type="Pfam" id="PF13460">
    <property type="entry name" value="NAD_binding_10"/>
    <property type="match status" value="1"/>
</dbReference>
<dbReference type="RefSeq" id="WP_173271226.1">
    <property type="nucleotide sequence ID" value="NZ_JABMKV010000002.1"/>
</dbReference>
<dbReference type="EMBL" id="JABMKV010000002">
    <property type="protein sequence ID" value="NQX31773.1"/>
    <property type="molecule type" value="Genomic_DNA"/>
</dbReference>
<evidence type="ECO:0000313" key="3">
    <source>
        <dbReference type="Proteomes" id="UP000762110"/>
    </source>
</evidence>
<reference evidence="2 3" key="1">
    <citation type="submission" date="2020-05" db="EMBL/GenBank/DDBJ databases">
        <title>Description of Pedobacter foliorum sp. nov.</title>
        <authorList>
            <person name="Qi S."/>
            <person name="Carlier A."/>
            <person name="Cnockaert M."/>
            <person name="Vandamme P."/>
        </authorList>
    </citation>
    <scope>NUCLEOTIDE SEQUENCE [LARGE SCALE GENOMIC DNA]</scope>
    <source>
        <strain evidence="2 3">LMG 31300</strain>
    </source>
</reference>
<gene>
    <name evidence="2" type="ORF">HQN85_08555</name>
</gene>
<dbReference type="Proteomes" id="UP000762110">
    <property type="component" value="Unassembled WGS sequence"/>
</dbReference>